<keyword evidence="2" id="KW-1185">Reference proteome</keyword>
<accession>A0ABP8UF10</accession>
<evidence type="ECO:0000313" key="1">
    <source>
        <dbReference type="EMBL" id="GAA4629736.1"/>
    </source>
</evidence>
<dbReference type="EMBL" id="BAABHK010000007">
    <property type="protein sequence ID" value="GAA4629736.1"/>
    <property type="molecule type" value="Genomic_DNA"/>
</dbReference>
<comment type="caution">
    <text evidence="1">The sequence shown here is derived from an EMBL/GenBank/DDBJ whole genome shotgun (WGS) entry which is preliminary data.</text>
</comment>
<sequence length="146" mass="16028">MDALAHDEHGSPWWLSADWLRTHEREPVGHRLLRRLIDHSETVPGPLTSEENGADFYAYILAARPSGLTTAALGNPAWRIGATGPESVALILAGDGRDTIHAGGPEALDALGLWVETWRSAGRPGYRRLRPELHRSEDGWIVRAAL</sequence>
<name>A0ABP8UF10_9ACTN</name>
<reference evidence="2" key="1">
    <citation type="journal article" date="2019" name="Int. J. Syst. Evol. Microbiol.">
        <title>The Global Catalogue of Microorganisms (GCM) 10K type strain sequencing project: providing services to taxonomists for standard genome sequencing and annotation.</title>
        <authorList>
            <consortium name="The Broad Institute Genomics Platform"/>
            <consortium name="The Broad Institute Genome Sequencing Center for Infectious Disease"/>
            <person name="Wu L."/>
            <person name="Ma J."/>
        </authorList>
    </citation>
    <scope>NUCLEOTIDE SEQUENCE [LARGE SCALE GENOMIC DNA]</scope>
    <source>
        <strain evidence="2">JCM 17939</strain>
    </source>
</reference>
<proteinExistence type="predicted"/>
<protein>
    <submittedName>
        <fullName evidence="1">Uncharacterized protein</fullName>
    </submittedName>
</protein>
<organism evidence="1 2">
    <name type="scientific">Actinoallomurus vinaceus</name>
    <dbReference type="NCBI Taxonomy" id="1080074"/>
    <lineage>
        <taxon>Bacteria</taxon>
        <taxon>Bacillati</taxon>
        <taxon>Actinomycetota</taxon>
        <taxon>Actinomycetes</taxon>
        <taxon>Streptosporangiales</taxon>
        <taxon>Thermomonosporaceae</taxon>
        <taxon>Actinoallomurus</taxon>
    </lineage>
</organism>
<gene>
    <name evidence="1" type="ORF">GCM10023196_052290</name>
</gene>
<evidence type="ECO:0000313" key="2">
    <source>
        <dbReference type="Proteomes" id="UP001501442"/>
    </source>
</evidence>
<dbReference type="RefSeq" id="WP_345433638.1">
    <property type="nucleotide sequence ID" value="NZ_BAABHK010000007.1"/>
</dbReference>
<dbReference type="Proteomes" id="UP001501442">
    <property type="component" value="Unassembled WGS sequence"/>
</dbReference>